<dbReference type="Gramene" id="PNT63213">
    <property type="protein sequence ID" value="PNT63213"/>
    <property type="gene ID" value="BRADI_4g12950v3"/>
</dbReference>
<feature type="compositionally biased region" description="Pro residues" evidence="1">
    <location>
        <begin position="180"/>
        <end position="191"/>
    </location>
</feature>
<proteinExistence type="predicted"/>
<organism evidence="3">
    <name type="scientific">Brachypodium distachyon</name>
    <name type="common">Purple false brome</name>
    <name type="synonym">Trachynia distachya</name>
    <dbReference type="NCBI Taxonomy" id="15368"/>
    <lineage>
        <taxon>Eukaryota</taxon>
        <taxon>Viridiplantae</taxon>
        <taxon>Streptophyta</taxon>
        <taxon>Embryophyta</taxon>
        <taxon>Tracheophyta</taxon>
        <taxon>Spermatophyta</taxon>
        <taxon>Magnoliopsida</taxon>
        <taxon>Liliopsida</taxon>
        <taxon>Poales</taxon>
        <taxon>Poaceae</taxon>
        <taxon>BOP clade</taxon>
        <taxon>Pooideae</taxon>
        <taxon>Stipodae</taxon>
        <taxon>Brachypodieae</taxon>
        <taxon>Brachypodium</taxon>
    </lineage>
</organism>
<dbReference type="ExpressionAtlas" id="I1IK65">
    <property type="expression patterns" value="baseline"/>
</dbReference>
<dbReference type="RefSeq" id="XP_024311014.1">
    <property type="nucleotide sequence ID" value="XM_024455246.1"/>
</dbReference>
<dbReference type="InterPro" id="IPR044169">
    <property type="entry name" value="PI21"/>
</dbReference>
<feature type="region of interest" description="Disordered" evidence="1">
    <location>
        <begin position="169"/>
        <end position="193"/>
    </location>
</feature>
<keyword evidence="4" id="KW-1185">Reference proteome</keyword>
<sequence>MAEKSFVLILTVDLDCRPCYKKIRKILCKLQDKERIRTISYDNGSKTIAVVGPFDPHRLSCKIRCMAGKVIKGVEIITPESGGPLPQMEGPPQPQPVNNGNGKKKHKEKPRETEPPPPPPQQQPVEQPPPPMQHEHEQPPPPMQHGPPDSHIAAGMPAMVEEMHPGAGERPAMLESEPPIEIPPLPAAPPPEMEEKMRPRERLQPRPIKSAWGPPIDVGLGPPASAMVEIPSWPAAPMAPCGCPCYQGYYEGCRCAGCGRVYGYAVTAVPAPSGCYGGGGYRPLFVEEDPSSACAVM</sequence>
<dbReference type="KEGG" id="bdi:104584476"/>
<accession>I1IK65</accession>
<evidence type="ECO:0000313" key="2">
    <source>
        <dbReference type="EMBL" id="KQJ87696.1"/>
    </source>
</evidence>
<evidence type="ECO:0008006" key="5">
    <source>
        <dbReference type="Google" id="ProtNLM"/>
    </source>
</evidence>
<feature type="region of interest" description="Disordered" evidence="1">
    <location>
        <begin position="78"/>
        <end position="153"/>
    </location>
</feature>
<dbReference type="EnsemblPlants" id="PNT63213">
    <property type="protein sequence ID" value="PNT63213"/>
    <property type="gene ID" value="BRADI_4g12950v3"/>
</dbReference>
<dbReference type="EnsemblPlants" id="KQJ87696">
    <property type="protein sequence ID" value="KQJ87696"/>
    <property type="gene ID" value="BRADI_4g12950v3"/>
</dbReference>
<protein>
    <recommendedName>
        <fullName evidence="5">HMA domain-containing protein</fullName>
    </recommendedName>
</protein>
<dbReference type="GO" id="GO:1900150">
    <property type="term" value="P:regulation of defense response to fungus"/>
    <property type="evidence" value="ECO:0007669"/>
    <property type="project" value="InterPro"/>
</dbReference>
<dbReference type="HOGENOM" id="CLU_060839_3_1_1"/>
<reference evidence="2 3" key="1">
    <citation type="journal article" date="2010" name="Nature">
        <title>Genome sequencing and analysis of the model grass Brachypodium distachyon.</title>
        <authorList>
            <consortium name="International Brachypodium Initiative"/>
        </authorList>
    </citation>
    <scope>NUCLEOTIDE SEQUENCE [LARGE SCALE GENOMIC DNA]</scope>
    <source>
        <strain evidence="2">Bd21</strain>
        <strain evidence="3">cv. Bd21</strain>
    </source>
</reference>
<dbReference type="PANTHER" id="PTHR47488:SF7">
    <property type="entry name" value="HEAVY METAL TRANSPORT_DETOXIFICATION SUPERFAMILY PROTEIN"/>
    <property type="match status" value="1"/>
</dbReference>
<dbReference type="eggNOG" id="ENOG502R8VI">
    <property type="taxonomic scope" value="Eukaryota"/>
</dbReference>
<gene>
    <name evidence="3" type="primary">LOC104584476</name>
    <name evidence="2" type="ORF">BRADI_4g12950v3</name>
</gene>
<reference evidence="2" key="2">
    <citation type="submission" date="2017-06" db="EMBL/GenBank/DDBJ databases">
        <title>WGS assembly of Brachypodium distachyon.</title>
        <authorList>
            <consortium name="The International Brachypodium Initiative"/>
            <person name="Lucas S."/>
            <person name="Harmon-Smith M."/>
            <person name="Lail K."/>
            <person name="Tice H."/>
            <person name="Grimwood J."/>
            <person name="Bruce D."/>
            <person name="Barry K."/>
            <person name="Shu S."/>
            <person name="Lindquist E."/>
            <person name="Wang M."/>
            <person name="Pitluck S."/>
            <person name="Vogel J.P."/>
            <person name="Garvin D.F."/>
            <person name="Mockler T.C."/>
            <person name="Schmutz J."/>
            <person name="Rokhsar D."/>
            <person name="Bevan M.W."/>
        </authorList>
    </citation>
    <scope>NUCLEOTIDE SEQUENCE</scope>
    <source>
        <strain evidence="2">Bd21</strain>
    </source>
</reference>
<dbReference type="EMBL" id="CM000883">
    <property type="protein sequence ID" value="PNT63213.1"/>
    <property type="molecule type" value="Genomic_DNA"/>
</dbReference>
<dbReference type="PANTHER" id="PTHR47488">
    <property type="entry name" value="HEAVY METAL TRANSPORT/DETOXIFICATION SUPERFAMILY PROTEIN"/>
    <property type="match status" value="1"/>
</dbReference>
<dbReference type="EMBL" id="CM000883">
    <property type="protein sequence ID" value="PNT63214.1"/>
    <property type="molecule type" value="Genomic_DNA"/>
</dbReference>
<evidence type="ECO:0000313" key="3">
    <source>
        <dbReference type="EnsemblPlants" id="PNT63213"/>
    </source>
</evidence>
<feature type="compositionally biased region" description="Pro residues" evidence="1">
    <location>
        <begin position="115"/>
        <end position="132"/>
    </location>
</feature>
<dbReference type="OMA" id="KMRPRER"/>
<dbReference type="RefSeq" id="XP_024311015.1">
    <property type="nucleotide sequence ID" value="XM_024455247.1"/>
</dbReference>
<evidence type="ECO:0000313" key="4">
    <source>
        <dbReference type="Proteomes" id="UP000008810"/>
    </source>
</evidence>
<dbReference type="GeneID" id="104584476"/>
<dbReference type="AlphaFoldDB" id="I1IK65"/>
<dbReference type="Gramene" id="KQJ87696">
    <property type="protein sequence ID" value="KQJ87696"/>
    <property type="gene ID" value="BRADI_4g12950v3"/>
</dbReference>
<dbReference type="EMBL" id="CM000883">
    <property type="protein sequence ID" value="KQJ87696.1"/>
    <property type="molecule type" value="Genomic_DNA"/>
</dbReference>
<reference evidence="3" key="3">
    <citation type="submission" date="2018-08" db="UniProtKB">
        <authorList>
            <consortium name="EnsemblPlants"/>
        </authorList>
    </citation>
    <scope>IDENTIFICATION</scope>
    <source>
        <strain evidence="3">cv. Bd21</strain>
    </source>
</reference>
<name>I1IK65_BRADI</name>
<dbReference type="EnsemblPlants" id="PNT63214">
    <property type="protein sequence ID" value="PNT63214"/>
    <property type="gene ID" value="BRADI_4g12950v3"/>
</dbReference>
<dbReference type="STRING" id="15368.I1IK65"/>
<dbReference type="RefSeq" id="XP_024311013.1">
    <property type="nucleotide sequence ID" value="XM_024455245.1"/>
</dbReference>
<dbReference type="RefSeq" id="XP_010237522.1">
    <property type="nucleotide sequence ID" value="XM_010239220.3"/>
</dbReference>
<dbReference type="Proteomes" id="UP000008810">
    <property type="component" value="Chromosome 4"/>
</dbReference>
<dbReference type="OrthoDB" id="785270at2759"/>
<dbReference type="Gramene" id="PNT63214">
    <property type="protein sequence ID" value="PNT63214"/>
    <property type="gene ID" value="BRADI_4g12950v3"/>
</dbReference>
<evidence type="ECO:0000256" key="1">
    <source>
        <dbReference type="SAM" id="MobiDB-lite"/>
    </source>
</evidence>